<evidence type="ECO:0000256" key="4">
    <source>
        <dbReference type="RuleBase" id="RU003345"/>
    </source>
</evidence>
<evidence type="ECO:0000313" key="6">
    <source>
        <dbReference type="EMBL" id="TMJ10188.1"/>
    </source>
</evidence>
<feature type="domain" description="Aldehyde dehydrogenase" evidence="5">
    <location>
        <begin position="3"/>
        <end position="346"/>
    </location>
</feature>
<dbReference type="SUPFAM" id="SSF53720">
    <property type="entry name" value="ALDH-like"/>
    <property type="match status" value="1"/>
</dbReference>
<dbReference type="Gene3D" id="3.40.309.10">
    <property type="entry name" value="Aldehyde Dehydrogenase, Chain A, domain 2"/>
    <property type="match status" value="1"/>
</dbReference>
<dbReference type="Pfam" id="PF00171">
    <property type="entry name" value="Aldedh"/>
    <property type="match status" value="1"/>
</dbReference>
<dbReference type="Gene3D" id="3.40.605.10">
    <property type="entry name" value="Aldehyde Dehydrogenase, Chain A, domain 1"/>
    <property type="match status" value="1"/>
</dbReference>
<dbReference type="PANTHER" id="PTHR11699">
    <property type="entry name" value="ALDEHYDE DEHYDROGENASE-RELATED"/>
    <property type="match status" value="1"/>
</dbReference>
<dbReference type="EMBL" id="VBAM01000310">
    <property type="protein sequence ID" value="TMJ10188.1"/>
    <property type="molecule type" value="Genomic_DNA"/>
</dbReference>
<dbReference type="PROSITE" id="PS00687">
    <property type="entry name" value="ALDEHYDE_DEHYDR_GLU"/>
    <property type="match status" value="1"/>
</dbReference>
<feature type="active site" evidence="3">
    <location>
        <position position="118"/>
    </location>
</feature>
<dbReference type="GO" id="GO:0016620">
    <property type="term" value="F:oxidoreductase activity, acting on the aldehyde or oxo group of donors, NAD or NADP as acceptor"/>
    <property type="evidence" value="ECO:0007669"/>
    <property type="project" value="InterPro"/>
</dbReference>
<dbReference type="InterPro" id="IPR016161">
    <property type="entry name" value="Ald_DH/histidinol_DH"/>
</dbReference>
<evidence type="ECO:0000259" key="5">
    <source>
        <dbReference type="Pfam" id="PF00171"/>
    </source>
</evidence>
<evidence type="ECO:0000256" key="3">
    <source>
        <dbReference type="PROSITE-ProRule" id="PRU10007"/>
    </source>
</evidence>
<dbReference type="InterPro" id="IPR016162">
    <property type="entry name" value="Ald_DH_N"/>
</dbReference>
<sequence length="356" mass="38399">ATFAYTVREPFGIVGKINPFNHPIRFAAEKLAAPLAAGNTVVMKPPEQAPLSALVLARLLRGIVPPGVVNIVPGDGPTTGAALVQHPLVRRIALIGSVEAGRAVMRAASDALKTVTLELGGKNPIILFPDTPLEEAVEAALTAMNLNRAGQSCSSTSRIFVHRDLHDRVVDALKDRLPTLRLGAPELDETEVGPLVSREQQARVLEYIEVGRREGARVICGGGVPVDPGLRRGFFVQPTIFDGVRPEMRIAQEEIFGPVMAVLAWEDEDDMVRQVNGVIYGLSAAIYTRDYGTAHRLAGRIEAGYIWVNIPGGHALGSPYGGIKQSGIGREECLDELLSYTQVKSIRMRLVGGERR</sequence>
<evidence type="ECO:0000313" key="7">
    <source>
        <dbReference type="Proteomes" id="UP000320393"/>
    </source>
</evidence>
<dbReference type="InterPro" id="IPR016163">
    <property type="entry name" value="Ald_DH_C"/>
</dbReference>
<protein>
    <submittedName>
        <fullName evidence="6">Aldehyde dehydrogenase family protein</fullName>
    </submittedName>
</protein>
<evidence type="ECO:0000256" key="1">
    <source>
        <dbReference type="ARBA" id="ARBA00009986"/>
    </source>
</evidence>
<evidence type="ECO:0000256" key="2">
    <source>
        <dbReference type="ARBA" id="ARBA00023002"/>
    </source>
</evidence>
<name>A0A537LQ92_9BACT</name>
<organism evidence="6 7">
    <name type="scientific">Candidatus Segetimicrobium genomatis</name>
    <dbReference type="NCBI Taxonomy" id="2569760"/>
    <lineage>
        <taxon>Bacteria</taxon>
        <taxon>Bacillati</taxon>
        <taxon>Candidatus Sysuimicrobiota</taxon>
        <taxon>Candidatus Sysuimicrobiia</taxon>
        <taxon>Candidatus Sysuimicrobiales</taxon>
        <taxon>Candidatus Segetimicrobiaceae</taxon>
        <taxon>Candidatus Segetimicrobium</taxon>
    </lineage>
</organism>
<reference evidence="6 7" key="1">
    <citation type="journal article" date="2019" name="Nat. Microbiol.">
        <title>Mediterranean grassland soil C-N compound turnover is dependent on rainfall and depth, and is mediated by genomically divergent microorganisms.</title>
        <authorList>
            <person name="Diamond S."/>
            <person name="Andeer P.F."/>
            <person name="Li Z."/>
            <person name="Crits-Christoph A."/>
            <person name="Burstein D."/>
            <person name="Anantharaman K."/>
            <person name="Lane K.R."/>
            <person name="Thomas B.C."/>
            <person name="Pan C."/>
            <person name="Northen T.R."/>
            <person name="Banfield J.F."/>
        </authorList>
    </citation>
    <scope>NUCLEOTIDE SEQUENCE [LARGE SCALE GENOMIC DNA]</scope>
    <source>
        <strain evidence="6">NP_5</strain>
    </source>
</reference>
<dbReference type="Proteomes" id="UP000320393">
    <property type="component" value="Unassembled WGS sequence"/>
</dbReference>
<feature type="non-terminal residue" evidence="6">
    <location>
        <position position="1"/>
    </location>
</feature>
<comment type="caution">
    <text evidence="6">The sequence shown here is derived from an EMBL/GenBank/DDBJ whole genome shotgun (WGS) entry which is preliminary data.</text>
</comment>
<keyword evidence="2 4" id="KW-0560">Oxidoreductase</keyword>
<dbReference type="FunFam" id="3.40.309.10:FF:000012">
    <property type="entry name" value="Betaine aldehyde dehydrogenase"/>
    <property type="match status" value="1"/>
</dbReference>
<dbReference type="InterPro" id="IPR029510">
    <property type="entry name" value="Ald_DH_CS_GLU"/>
</dbReference>
<dbReference type="InterPro" id="IPR015590">
    <property type="entry name" value="Aldehyde_DH_dom"/>
</dbReference>
<dbReference type="AlphaFoldDB" id="A0A537LQ92"/>
<accession>A0A537LQ92</accession>
<gene>
    <name evidence="6" type="ORF">E6H02_08260</name>
</gene>
<proteinExistence type="inferred from homology"/>
<comment type="similarity">
    <text evidence="1 4">Belongs to the aldehyde dehydrogenase family.</text>
</comment>